<dbReference type="GO" id="GO:0008081">
    <property type="term" value="F:phosphoric diester hydrolase activity"/>
    <property type="evidence" value="ECO:0007669"/>
    <property type="project" value="InterPro"/>
</dbReference>
<dbReference type="PANTHER" id="PTHR46211">
    <property type="entry name" value="GLYCEROPHOSPHORYL DIESTER PHOSPHODIESTERASE"/>
    <property type="match status" value="1"/>
</dbReference>
<name>A0A516IRT8_9SPHN</name>
<evidence type="ECO:0000313" key="3">
    <source>
        <dbReference type="Proteomes" id="UP000321857"/>
    </source>
</evidence>
<dbReference type="AlphaFoldDB" id="A0A516IRT8"/>
<dbReference type="KEGG" id="sxa:FMM02_06410"/>
<dbReference type="PROSITE" id="PS51704">
    <property type="entry name" value="GP_PDE"/>
    <property type="match status" value="1"/>
</dbReference>
<dbReference type="SUPFAM" id="SSF51695">
    <property type="entry name" value="PLC-like phosphodiesterases"/>
    <property type="match status" value="1"/>
</dbReference>
<accession>A0A516IRT8</accession>
<evidence type="ECO:0000313" key="2">
    <source>
        <dbReference type="EMBL" id="QDP19626.1"/>
    </source>
</evidence>
<dbReference type="Pfam" id="PF03009">
    <property type="entry name" value="GDPD"/>
    <property type="match status" value="1"/>
</dbReference>
<dbReference type="RefSeq" id="WP_147494077.1">
    <property type="nucleotide sequence ID" value="NZ_CP041659.1"/>
</dbReference>
<dbReference type="Gene3D" id="3.20.20.190">
    <property type="entry name" value="Phosphatidylinositol (PI) phosphodiesterase"/>
    <property type="match status" value="1"/>
</dbReference>
<evidence type="ECO:0000259" key="1">
    <source>
        <dbReference type="PROSITE" id="PS51704"/>
    </source>
</evidence>
<dbReference type="Proteomes" id="UP000321857">
    <property type="component" value="Chromosome"/>
</dbReference>
<dbReference type="OrthoDB" id="384721at2"/>
<organism evidence="2 3">
    <name type="scientific">Sphingomonas xanthus</name>
    <dbReference type="NCBI Taxonomy" id="2594473"/>
    <lineage>
        <taxon>Bacteria</taxon>
        <taxon>Pseudomonadati</taxon>
        <taxon>Pseudomonadota</taxon>
        <taxon>Alphaproteobacteria</taxon>
        <taxon>Sphingomonadales</taxon>
        <taxon>Sphingomonadaceae</taxon>
        <taxon>Sphingomonas</taxon>
    </lineage>
</organism>
<sequence length="240" mass="26121">MRSSPSRTDPLDPGPAGFAHRGLFGSGVPENSMAAFEAALAIGAGIECDVRLAEDGKLVVFHDHDLRRLCASALAIETSPAAIITAQRLLDSDQRIPLLADLLDLMGGRAPVLIEVKTRGANVRRIAEAVGAAVAAYRGVAGVMSFNPDIARAIGRYRPAIRRGLVLSRKASAFDRWRCLRRARPQFLAVDCGAIRQGWVARNRSFMPVYSWTVRTADELEMVRVHADAPIWEGDGRPRN</sequence>
<gene>
    <name evidence="2" type="ORF">FMM02_06410</name>
</gene>
<proteinExistence type="predicted"/>
<protein>
    <submittedName>
        <fullName evidence="2">Glycerophosphodiester phosphodiesterase</fullName>
    </submittedName>
</protein>
<reference evidence="2 3" key="1">
    <citation type="submission" date="2019-07" db="EMBL/GenBank/DDBJ databases">
        <title>Sphingomonas AE3 Genome sequencing and assembly.</title>
        <authorList>
            <person name="Kim H."/>
        </authorList>
    </citation>
    <scope>NUCLEOTIDE SEQUENCE [LARGE SCALE GENOMIC DNA]</scope>
    <source>
        <strain evidence="2 3">AE3</strain>
    </source>
</reference>
<dbReference type="InterPro" id="IPR030395">
    <property type="entry name" value="GP_PDE_dom"/>
</dbReference>
<keyword evidence="3" id="KW-1185">Reference proteome</keyword>
<feature type="domain" description="GP-PDE" evidence="1">
    <location>
        <begin position="15"/>
        <end position="240"/>
    </location>
</feature>
<dbReference type="EMBL" id="CP041659">
    <property type="protein sequence ID" value="QDP19626.1"/>
    <property type="molecule type" value="Genomic_DNA"/>
</dbReference>
<dbReference type="PANTHER" id="PTHR46211:SF1">
    <property type="entry name" value="GLYCEROPHOSPHODIESTER PHOSPHODIESTERASE, CYTOPLASMIC"/>
    <property type="match status" value="1"/>
</dbReference>
<dbReference type="GO" id="GO:0006629">
    <property type="term" value="P:lipid metabolic process"/>
    <property type="evidence" value="ECO:0007669"/>
    <property type="project" value="InterPro"/>
</dbReference>
<dbReference type="InterPro" id="IPR017946">
    <property type="entry name" value="PLC-like_Pdiesterase_TIM-brl"/>
</dbReference>